<evidence type="ECO:0000313" key="1">
    <source>
        <dbReference type="EMBL" id="ATZ23639.1"/>
    </source>
</evidence>
<evidence type="ECO:0000313" key="2">
    <source>
        <dbReference type="Proteomes" id="UP000231791"/>
    </source>
</evidence>
<dbReference type="GeneID" id="49382844"/>
<dbReference type="OrthoDB" id="4101897at2"/>
<dbReference type="Proteomes" id="UP000231791">
    <property type="component" value="Chromosome"/>
</dbReference>
<keyword evidence="2" id="KW-1185">Reference proteome</keyword>
<dbReference type="AlphaFoldDB" id="A0A2K8PA78"/>
<dbReference type="SUPFAM" id="SSF53067">
    <property type="entry name" value="Actin-like ATPase domain"/>
    <property type="match status" value="1"/>
</dbReference>
<gene>
    <name evidence="1" type="ORF">SLAV_08845</name>
</gene>
<dbReference type="RefSeq" id="WP_030237584.1">
    <property type="nucleotide sequence ID" value="NZ_CP024985.1"/>
</dbReference>
<sequence>MSAAAVAVDAGTRFTRIAVPGADGAPGLVRLSGSVPGEGVPVPADAGARPWAALRDAYAQYCAGHGFPDRVVLVVREQDRAGAADRAADALTAVHGTRPPPRIRFLGTAHAVLALLRHAGTAPSGRYAVCALGASAAEVSVCAPASGAVAVTDRAWHAPADGYGAHLDRALLAAVGLPDDAAGLRALAATRSEAGAAERLDVALRRADSHHGRYDEAAVHRIDGREITAGAVRRALGPLTAGLDHLLDEVLGGAPAPPVVAVGGAARFGPLTRHLADRHGPLAALPGGTDPALAAVFGAALVAAGRADPGDRYPHAVSVGTHRVTGGAPRPQELVISPAGVLEPGGATVFAEAGGHRVAVATGAAHPADPARPVRVRVRDARGEHTGTVATLTLPAGGGGEHCHVGVRIAVDGTAHLVLHPLGAAAPAEHPLGTLPTDLEGAGP</sequence>
<protein>
    <submittedName>
        <fullName evidence="1">Uncharacterized protein</fullName>
    </submittedName>
</protein>
<dbReference type="KEGG" id="slx:SLAV_08845"/>
<accession>A0A2K8PA78</accession>
<name>A0A2K8PA78_STRLA</name>
<dbReference type="EMBL" id="CP024985">
    <property type="protein sequence ID" value="ATZ23639.1"/>
    <property type="molecule type" value="Genomic_DNA"/>
</dbReference>
<reference evidence="1 2" key="1">
    <citation type="submission" date="2017-11" db="EMBL/GenBank/DDBJ databases">
        <title>Complete genome sequence of Streptomyces lavendulae subsp. lavendulae CCM 3239 (formerly 'Streptomyces aureofaciens CCM 3239'), the producer of the angucycline-type antibiotic auricin.</title>
        <authorList>
            <person name="Busche T."/>
            <person name="Novakova R."/>
            <person name="Al'Dilaimi A."/>
            <person name="Homerova D."/>
            <person name="Feckova L."/>
            <person name="Rezuchova B."/>
            <person name="Mingyar E."/>
            <person name="Csolleiova D."/>
            <person name="Bekeova C."/>
            <person name="Winkler A."/>
            <person name="Sevcikova B."/>
            <person name="Kalinowski J."/>
            <person name="Kormanec J."/>
            <person name="Ruckert C."/>
        </authorList>
    </citation>
    <scope>NUCLEOTIDE SEQUENCE [LARGE SCALE GENOMIC DNA]</scope>
    <source>
        <strain evidence="1 2">CCM 3239</strain>
    </source>
</reference>
<dbReference type="InterPro" id="IPR043129">
    <property type="entry name" value="ATPase_NBD"/>
</dbReference>
<proteinExistence type="predicted"/>
<organism evidence="1 2">
    <name type="scientific">Streptomyces lavendulae subsp. lavendulae</name>
    <dbReference type="NCBI Taxonomy" id="58340"/>
    <lineage>
        <taxon>Bacteria</taxon>
        <taxon>Bacillati</taxon>
        <taxon>Actinomycetota</taxon>
        <taxon>Actinomycetes</taxon>
        <taxon>Kitasatosporales</taxon>
        <taxon>Streptomycetaceae</taxon>
        <taxon>Streptomyces</taxon>
    </lineage>
</organism>